<organism evidence="1">
    <name type="scientific">Lepeophtheirus salmonis</name>
    <name type="common">Salmon louse</name>
    <name type="synonym">Caligus salmonis</name>
    <dbReference type="NCBI Taxonomy" id="72036"/>
    <lineage>
        <taxon>Eukaryota</taxon>
        <taxon>Metazoa</taxon>
        <taxon>Ecdysozoa</taxon>
        <taxon>Arthropoda</taxon>
        <taxon>Crustacea</taxon>
        <taxon>Multicrustacea</taxon>
        <taxon>Hexanauplia</taxon>
        <taxon>Copepoda</taxon>
        <taxon>Siphonostomatoida</taxon>
        <taxon>Caligidae</taxon>
        <taxon>Lepeophtheirus</taxon>
    </lineage>
</organism>
<name>A0A0K2UFC0_LEPSM</name>
<dbReference type="EMBL" id="HACA01019582">
    <property type="protein sequence ID" value="CDW36943.1"/>
    <property type="molecule type" value="Transcribed_RNA"/>
</dbReference>
<dbReference type="AlphaFoldDB" id="A0A0K2UFC0"/>
<accession>A0A0K2UFC0</accession>
<proteinExistence type="predicted"/>
<reference evidence="1" key="1">
    <citation type="submission" date="2014-05" db="EMBL/GenBank/DDBJ databases">
        <authorList>
            <person name="Chronopoulou M."/>
        </authorList>
    </citation>
    <scope>NUCLEOTIDE SEQUENCE</scope>
    <source>
        <tissue evidence="1">Whole organism</tissue>
    </source>
</reference>
<protein>
    <submittedName>
        <fullName evidence="1">Uncharacterized protein</fullName>
    </submittedName>
</protein>
<evidence type="ECO:0000313" key="1">
    <source>
        <dbReference type="EMBL" id="CDW36943.1"/>
    </source>
</evidence>
<feature type="non-terminal residue" evidence="1">
    <location>
        <position position="1"/>
    </location>
</feature>
<sequence length="45" mass="5292">KSLLVVGGLHDFKFRVTDATGYPLDVWPERIVEEIDIRTVWWQCC</sequence>